<dbReference type="RefSeq" id="WP_377262400.1">
    <property type="nucleotide sequence ID" value="NZ_JBHLUH010000100.1"/>
</dbReference>
<dbReference type="Pfam" id="PF07331">
    <property type="entry name" value="TctB"/>
    <property type="match status" value="1"/>
</dbReference>
<feature type="region of interest" description="Disordered" evidence="1">
    <location>
        <begin position="1"/>
        <end position="33"/>
    </location>
</feature>
<proteinExistence type="predicted"/>
<feature type="transmembrane region" description="Helical" evidence="2">
    <location>
        <begin position="72"/>
        <end position="90"/>
    </location>
</feature>
<reference evidence="4 5" key="1">
    <citation type="submission" date="2024-09" db="EMBL/GenBank/DDBJ databases">
        <authorList>
            <person name="Sun Q."/>
            <person name="Mori K."/>
        </authorList>
    </citation>
    <scope>NUCLEOTIDE SEQUENCE [LARGE SCALE GENOMIC DNA]</scope>
    <source>
        <strain evidence="4 5">TBRC 3947</strain>
    </source>
</reference>
<organism evidence="4 5">
    <name type="scientific">Phytohabitans kaempferiae</name>
    <dbReference type="NCBI Taxonomy" id="1620943"/>
    <lineage>
        <taxon>Bacteria</taxon>
        <taxon>Bacillati</taxon>
        <taxon>Actinomycetota</taxon>
        <taxon>Actinomycetes</taxon>
        <taxon>Micromonosporales</taxon>
        <taxon>Micromonosporaceae</taxon>
    </lineage>
</organism>
<keyword evidence="2" id="KW-0812">Transmembrane</keyword>
<feature type="transmembrane region" description="Helical" evidence="2">
    <location>
        <begin position="174"/>
        <end position="191"/>
    </location>
</feature>
<gene>
    <name evidence="4" type="ORF">ACFFIA_41260</name>
</gene>
<feature type="domain" description="DUF1468" evidence="3">
    <location>
        <begin position="41"/>
        <end position="194"/>
    </location>
</feature>
<dbReference type="Proteomes" id="UP001589867">
    <property type="component" value="Unassembled WGS sequence"/>
</dbReference>
<comment type="caution">
    <text evidence="4">The sequence shown here is derived from an EMBL/GenBank/DDBJ whole genome shotgun (WGS) entry which is preliminary data.</text>
</comment>
<dbReference type="InterPro" id="IPR009936">
    <property type="entry name" value="DUF1468"/>
</dbReference>
<keyword evidence="2" id="KW-1133">Transmembrane helix</keyword>
<evidence type="ECO:0000313" key="4">
    <source>
        <dbReference type="EMBL" id="MFC0534045.1"/>
    </source>
</evidence>
<protein>
    <submittedName>
        <fullName evidence="4">Tripartite tricarboxylate transporter TctB family protein</fullName>
    </submittedName>
</protein>
<evidence type="ECO:0000313" key="5">
    <source>
        <dbReference type="Proteomes" id="UP001589867"/>
    </source>
</evidence>
<keyword evidence="5" id="KW-1185">Reference proteome</keyword>
<evidence type="ECO:0000256" key="2">
    <source>
        <dbReference type="SAM" id="Phobius"/>
    </source>
</evidence>
<feature type="transmembrane region" description="Helical" evidence="2">
    <location>
        <begin position="138"/>
        <end position="162"/>
    </location>
</feature>
<dbReference type="EMBL" id="JBHLUH010000100">
    <property type="protein sequence ID" value="MFC0534045.1"/>
    <property type="molecule type" value="Genomic_DNA"/>
</dbReference>
<evidence type="ECO:0000256" key="1">
    <source>
        <dbReference type="SAM" id="MobiDB-lite"/>
    </source>
</evidence>
<evidence type="ECO:0000259" key="3">
    <source>
        <dbReference type="Pfam" id="PF07331"/>
    </source>
</evidence>
<keyword evidence="2" id="KW-0472">Membrane</keyword>
<name>A0ABV6MH42_9ACTN</name>
<sequence length="213" mass="22317">MGDSHLSAPPRADPRATEASQESTTAGPGDAARSWGVRQRAAAATVLAFAALVTVTAYGYGLHEGTQPGPGLFPFVVGALLTFLAAVWLLKPGRPESEESGDLVTTVLDESEQEAAESQVEEELDWGHGGAFRFGATLLVTAIAVGLFVSLGYTVAVAFYTAALLTVVARQRPLWSIVGAILGAMVSRALFDYLGVVVPSLPVHIPFLPWAVL</sequence>
<accession>A0ABV6MH42</accession>
<feature type="transmembrane region" description="Helical" evidence="2">
    <location>
        <begin position="41"/>
        <end position="60"/>
    </location>
</feature>